<name>A0AA37P3N1_9BACT</name>
<comment type="caution">
    <text evidence="1">The sequence shown here is derived from an EMBL/GenBank/DDBJ whole genome shotgun (WGS) entry which is preliminary data.</text>
</comment>
<dbReference type="InterPro" id="IPR032320">
    <property type="entry name" value="GH18_BT1044-like"/>
</dbReference>
<accession>A0AA37P3N1</accession>
<proteinExistence type="predicted"/>
<evidence type="ECO:0008006" key="3">
    <source>
        <dbReference type="Google" id="ProtNLM"/>
    </source>
</evidence>
<dbReference type="Proteomes" id="UP001055105">
    <property type="component" value="Unassembled WGS sequence"/>
</dbReference>
<organism evidence="1 2">
    <name type="scientific">Alistipes finegoldii</name>
    <dbReference type="NCBI Taxonomy" id="214856"/>
    <lineage>
        <taxon>Bacteria</taxon>
        <taxon>Pseudomonadati</taxon>
        <taxon>Bacteroidota</taxon>
        <taxon>Bacteroidia</taxon>
        <taxon>Bacteroidales</taxon>
        <taxon>Rikenellaceae</taxon>
        <taxon>Alistipes</taxon>
    </lineage>
</organism>
<sequence length="309" mass="34015">MKQHRIIRFSGLFLLLGVLFGLASCNDWTEMEAVDNNVKKPWEQDPALWAEYTAALRDYKKSEHFIVYARLHNSPEPAASEKDFMRCLPDSLDIVALTNADNFSRYDAEDMAVMREKGTKVLWQVDYAGRAAEFADAAKLGAWLDRVVSSVAANGMDGYSFTGIPNAGDPAAVQAAALIVSKLSADESKLLVFEGNPLFVAEADRAKVDYFILDTEKTEDVGDVKLQILNATGYAAVPASKLLLAAEAGAPLKDEDRVEYAAVEEMSRRVIAYGPLCGLGAYNIGNDYYNADMNYKMIRQAIQTLNPSK</sequence>
<dbReference type="AlphaFoldDB" id="A0AA37P3N1"/>
<protein>
    <recommendedName>
        <fullName evidence="3">Glycoside hydrolase Family 18, chitinase_18</fullName>
    </recommendedName>
</protein>
<evidence type="ECO:0000313" key="1">
    <source>
        <dbReference type="EMBL" id="GKI18158.1"/>
    </source>
</evidence>
<dbReference type="RefSeq" id="WP_244076211.1">
    <property type="nucleotide sequence ID" value="NZ_AP025581.1"/>
</dbReference>
<dbReference type="PROSITE" id="PS51257">
    <property type="entry name" value="PROKAR_LIPOPROTEIN"/>
    <property type="match status" value="1"/>
</dbReference>
<gene>
    <name evidence="1" type="ORF">CE91St16_10660</name>
</gene>
<dbReference type="Pfam" id="PF16141">
    <property type="entry name" value="GH18_BT1044-like"/>
    <property type="match status" value="1"/>
</dbReference>
<reference evidence="1" key="1">
    <citation type="submission" date="2022-01" db="EMBL/GenBank/DDBJ databases">
        <title>Novel bile acid biosynthetic pathways are enriched in the microbiome of centenarians.</title>
        <authorList>
            <person name="Sato Y."/>
            <person name="Atarashi K."/>
            <person name="Plichta R.D."/>
            <person name="Arai Y."/>
            <person name="Sasajima S."/>
            <person name="Kearney M.S."/>
            <person name="Suda W."/>
            <person name="Takeshita K."/>
            <person name="Sasaki T."/>
            <person name="Okamoto S."/>
            <person name="Skelly N.A."/>
            <person name="Okamura Y."/>
            <person name="Vlamakis H."/>
            <person name="Li Y."/>
            <person name="Tanoue T."/>
            <person name="Takei H."/>
            <person name="Nittono H."/>
            <person name="Narushima S."/>
            <person name="Irie J."/>
            <person name="Itoh H."/>
            <person name="Moriya K."/>
            <person name="Sugiura Y."/>
            <person name="Suematsu M."/>
            <person name="Moritoki N."/>
            <person name="Shibata S."/>
            <person name="Littman R.D."/>
            <person name="Fischbach A.M."/>
            <person name="Uwamino Y."/>
            <person name="Inoue T."/>
            <person name="Honda A."/>
            <person name="Hattori M."/>
            <person name="Murai T."/>
            <person name="Xavier J.R."/>
            <person name="Hirose N."/>
            <person name="Honda K."/>
        </authorList>
    </citation>
    <scope>NUCLEOTIDE SEQUENCE</scope>
    <source>
        <strain evidence="1">CE91-St16</strain>
    </source>
</reference>
<dbReference type="EMBL" id="BQOL01000001">
    <property type="protein sequence ID" value="GKI18158.1"/>
    <property type="molecule type" value="Genomic_DNA"/>
</dbReference>
<evidence type="ECO:0000313" key="2">
    <source>
        <dbReference type="Proteomes" id="UP001055105"/>
    </source>
</evidence>